<proteinExistence type="predicted"/>
<protein>
    <submittedName>
        <fullName evidence="1">Uncharacterized protein</fullName>
    </submittedName>
</protein>
<dbReference type="EMBL" id="GGMS01017963">
    <property type="protein sequence ID" value="MBY87166.1"/>
    <property type="molecule type" value="Transcribed_RNA"/>
</dbReference>
<evidence type="ECO:0000313" key="1">
    <source>
        <dbReference type="EMBL" id="MBY87166.1"/>
    </source>
</evidence>
<organism evidence="1">
    <name type="scientific">Sipha flava</name>
    <name type="common">yellow sugarcane aphid</name>
    <dbReference type="NCBI Taxonomy" id="143950"/>
    <lineage>
        <taxon>Eukaryota</taxon>
        <taxon>Metazoa</taxon>
        <taxon>Ecdysozoa</taxon>
        <taxon>Arthropoda</taxon>
        <taxon>Hexapoda</taxon>
        <taxon>Insecta</taxon>
        <taxon>Pterygota</taxon>
        <taxon>Neoptera</taxon>
        <taxon>Paraneoptera</taxon>
        <taxon>Hemiptera</taxon>
        <taxon>Sternorrhyncha</taxon>
        <taxon>Aphidomorpha</taxon>
        <taxon>Aphidoidea</taxon>
        <taxon>Aphididae</taxon>
        <taxon>Sipha</taxon>
    </lineage>
</organism>
<dbReference type="AlphaFoldDB" id="A0A2S2RAT9"/>
<accession>A0A2S2RAT9</accession>
<gene>
    <name evidence="1" type="ORF">g.47508</name>
</gene>
<name>A0A2S2RAT9_9HEMI</name>
<reference evidence="1" key="1">
    <citation type="submission" date="2018-04" db="EMBL/GenBank/DDBJ databases">
        <title>Transcriptome assembly of Sipha flava.</title>
        <authorList>
            <person name="Scully E.D."/>
            <person name="Geib S.M."/>
            <person name="Palmer N.A."/>
            <person name="Koch K."/>
            <person name="Bradshaw J."/>
            <person name="Heng-Moss T."/>
            <person name="Sarath G."/>
        </authorList>
    </citation>
    <scope>NUCLEOTIDE SEQUENCE</scope>
</reference>
<sequence>MDFSTVKITRELPERRSFPPSSSLARGETELGDETTTVVPCGRETMIIILITIIIYFCDTTGFTSNNDSKCTCNVCHCSCVTARVRYVSPDALGDLFHVRFPRRDVLT</sequence>